<dbReference type="EMBL" id="BGZK01000121">
    <property type="protein sequence ID" value="GBP20634.1"/>
    <property type="molecule type" value="Genomic_DNA"/>
</dbReference>
<gene>
    <name evidence="2" type="ORF">EVAR_16506_1</name>
</gene>
<sequence length="77" mass="8490">MSAARRLGDDETPSRTRRLRGVEPPRMTVLRGGAAGGMTLGRGERGWRPADRHVSLMITPLLISSRGGDKLQRFIYA</sequence>
<keyword evidence="3" id="KW-1185">Reference proteome</keyword>
<dbReference type="AlphaFoldDB" id="A0A4C1U3K0"/>
<feature type="region of interest" description="Disordered" evidence="1">
    <location>
        <begin position="1"/>
        <end position="23"/>
    </location>
</feature>
<evidence type="ECO:0000256" key="1">
    <source>
        <dbReference type="SAM" id="MobiDB-lite"/>
    </source>
</evidence>
<evidence type="ECO:0000313" key="3">
    <source>
        <dbReference type="Proteomes" id="UP000299102"/>
    </source>
</evidence>
<comment type="caution">
    <text evidence="2">The sequence shown here is derived from an EMBL/GenBank/DDBJ whole genome shotgun (WGS) entry which is preliminary data.</text>
</comment>
<evidence type="ECO:0000313" key="2">
    <source>
        <dbReference type="EMBL" id="GBP20634.1"/>
    </source>
</evidence>
<dbReference type="Proteomes" id="UP000299102">
    <property type="component" value="Unassembled WGS sequence"/>
</dbReference>
<protein>
    <submittedName>
        <fullName evidence="2">Uncharacterized protein</fullName>
    </submittedName>
</protein>
<proteinExistence type="predicted"/>
<organism evidence="2 3">
    <name type="scientific">Eumeta variegata</name>
    <name type="common">Bagworm moth</name>
    <name type="synonym">Eumeta japonica</name>
    <dbReference type="NCBI Taxonomy" id="151549"/>
    <lineage>
        <taxon>Eukaryota</taxon>
        <taxon>Metazoa</taxon>
        <taxon>Ecdysozoa</taxon>
        <taxon>Arthropoda</taxon>
        <taxon>Hexapoda</taxon>
        <taxon>Insecta</taxon>
        <taxon>Pterygota</taxon>
        <taxon>Neoptera</taxon>
        <taxon>Endopterygota</taxon>
        <taxon>Lepidoptera</taxon>
        <taxon>Glossata</taxon>
        <taxon>Ditrysia</taxon>
        <taxon>Tineoidea</taxon>
        <taxon>Psychidae</taxon>
        <taxon>Oiketicinae</taxon>
        <taxon>Eumeta</taxon>
    </lineage>
</organism>
<feature type="compositionally biased region" description="Basic and acidic residues" evidence="1">
    <location>
        <begin position="1"/>
        <end position="14"/>
    </location>
</feature>
<accession>A0A4C1U3K0</accession>
<reference evidence="2 3" key="1">
    <citation type="journal article" date="2019" name="Commun. Biol.">
        <title>The bagworm genome reveals a unique fibroin gene that provides high tensile strength.</title>
        <authorList>
            <person name="Kono N."/>
            <person name="Nakamura H."/>
            <person name="Ohtoshi R."/>
            <person name="Tomita M."/>
            <person name="Numata K."/>
            <person name="Arakawa K."/>
        </authorList>
    </citation>
    <scope>NUCLEOTIDE SEQUENCE [LARGE SCALE GENOMIC DNA]</scope>
</reference>
<name>A0A4C1U3K0_EUMVA</name>